<reference evidence="4 5" key="1">
    <citation type="submission" date="2006-11" db="EMBL/GenBank/DDBJ databases">
        <authorList>
            <consortium name="Laboratoire de Microbiologie (Universite Bourgogne)"/>
            <consortium name="GENOME Express"/>
            <consortium name="UMR Oenologie Ampelologie (Universite Bordeaux 2)"/>
            <person name="Guzzo J."/>
        </authorList>
    </citation>
    <scope>NUCLEOTIDE SEQUENCE [LARGE SCALE GENOMIC DNA]</scope>
    <source>
        <strain evidence="4 5">ATCC BAA-1163</strain>
    </source>
</reference>
<dbReference type="UniPathway" id="UPA00109">
    <property type="reaction ID" value="UER00189"/>
</dbReference>
<dbReference type="Proteomes" id="UP000003346">
    <property type="component" value="Unassembled WGS sequence"/>
</dbReference>
<dbReference type="UniPathway" id="UPA00138"/>
<evidence type="ECO:0000256" key="3">
    <source>
        <dbReference type="RuleBase" id="RU363013"/>
    </source>
</evidence>
<keyword evidence="2 3" id="KW-0413">Isomerase</keyword>
<dbReference type="GO" id="GO:0019563">
    <property type="term" value="P:glycerol catabolic process"/>
    <property type="evidence" value="ECO:0007669"/>
    <property type="project" value="TreeGrafter"/>
</dbReference>
<keyword evidence="3" id="KW-0963">Cytoplasm</keyword>
<comment type="pathway">
    <text evidence="3">Carbohydrate biosynthesis; gluconeogenesis.</text>
</comment>
<dbReference type="InterPro" id="IPR035990">
    <property type="entry name" value="TIM_sf"/>
</dbReference>
<comment type="pathway">
    <text evidence="3">Carbohydrate degradation; glycolysis; D-glyceraldehyde 3-phosphate from glycerone phosphate: step 1/1.</text>
</comment>
<name>A0NHT3_OENOE</name>
<comment type="catalytic activity">
    <reaction evidence="3">
        <text>D-glyceraldehyde 3-phosphate = dihydroxyacetone phosphate</text>
        <dbReference type="Rhea" id="RHEA:18585"/>
        <dbReference type="ChEBI" id="CHEBI:57642"/>
        <dbReference type="ChEBI" id="CHEBI:59776"/>
        <dbReference type="EC" id="5.3.1.1"/>
    </reaction>
</comment>
<comment type="subunit">
    <text evidence="3">Homodimer.</text>
</comment>
<evidence type="ECO:0000313" key="4">
    <source>
        <dbReference type="EMBL" id="EAV39938.1"/>
    </source>
</evidence>
<dbReference type="GO" id="GO:0005829">
    <property type="term" value="C:cytosol"/>
    <property type="evidence" value="ECO:0007669"/>
    <property type="project" value="TreeGrafter"/>
</dbReference>
<evidence type="ECO:0000256" key="2">
    <source>
        <dbReference type="ARBA" id="ARBA00023235"/>
    </source>
</evidence>
<keyword evidence="3" id="KW-0312">Gluconeogenesis</keyword>
<dbReference type="SUPFAM" id="SSF51351">
    <property type="entry name" value="Triosephosphate isomerase (TIM)"/>
    <property type="match status" value="1"/>
</dbReference>
<comment type="similarity">
    <text evidence="1 3">Belongs to the triosephosphate isomerase family.</text>
</comment>
<gene>
    <name evidence="4" type="primary">tpi</name>
    <name evidence="4" type="ORF">OENOO_37008</name>
</gene>
<dbReference type="NCBIfam" id="TIGR00419">
    <property type="entry name" value="tim"/>
    <property type="match status" value="1"/>
</dbReference>
<dbReference type="AlphaFoldDB" id="A0NHT3"/>
<dbReference type="InterPro" id="IPR013785">
    <property type="entry name" value="Aldolase_TIM"/>
</dbReference>
<dbReference type="Gene3D" id="3.20.20.70">
    <property type="entry name" value="Aldolase class I"/>
    <property type="match status" value="1"/>
</dbReference>
<proteinExistence type="inferred from homology"/>
<organism evidence="4 5">
    <name type="scientific">Oenococcus oeni ATCC BAA-1163</name>
    <dbReference type="NCBI Taxonomy" id="379360"/>
    <lineage>
        <taxon>Bacteria</taxon>
        <taxon>Bacillati</taxon>
        <taxon>Bacillota</taxon>
        <taxon>Bacilli</taxon>
        <taxon>Lactobacillales</taxon>
        <taxon>Lactobacillaceae</taxon>
        <taxon>Oenococcus</taxon>
    </lineage>
</organism>
<sequence length="271" mass="30423">MQNLPWLYQRRSASMVHQLELPSSYLNYNGIMRKPIIIANWKMNFLRDQANLYVKKLIKKLGNKENIEVGIASQDLFLTDLIKLTENTPISIVAQNAHWENFGPFTGETSPKALANVGVDYVMLGHFERRELFNETNSTVNLKVRTALNNGMDVIVDVEELEQVAPVLEGVSEEQMQQIIIGFEPTFAIGTGMSASTKGAEDVAEQIRKTVRKLYGSDVADSTRILYGGSVNRDNLKSLIKQKDIDGVLVGKAALDFQSFWELVEIIENSL</sequence>
<dbReference type="EMBL" id="AAUV01000033">
    <property type="protein sequence ID" value="EAV39938.1"/>
    <property type="molecule type" value="Genomic_DNA"/>
</dbReference>
<dbReference type="PROSITE" id="PS51440">
    <property type="entry name" value="TIM_2"/>
    <property type="match status" value="1"/>
</dbReference>
<dbReference type="Pfam" id="PF00121">
    <property type="entry name" value="TIM"/>
    <property type="match status" value="1"/>
</dbReference>
<dbReference type="CDD" id="cd00311">
    <property type="entry name" value="TIM"/>
    <property type="match status" value="1"/>
</dbReference>
<dbReference type="GO" id="GO:0004807">
    <property type="term" value="F:triose-phosphate isomerase activity"/>
    <property type="evidence" value="ECO:0007669"/>
    <property type="project" value="UniProtKB-UniRule"/>
</dbReference>
<dbReference type="HOGENOM" id="CLU_024251_2_3_9"/>
<dbReference type="GO" id="GO:0006094">
    <property type="term" value="P:gluconeogenesis"/>
    <property type="evidence" value="ECO:0007669"/>
    <property type="project" value="UniProtKB-UniPathway"/>
</dbReference>
<protein>
    <recommendedName>
        <fullName evidence="3">Triosephosphate isomerase</fullName>
        <ecNumber evidence="3">5.3.1.1</ecNumber>
    </recommendedName>
</protein>
<evidence type="ECO:0000256" key="1">
    <source>
        <dbReference type="ARBA" id="ARBA00007422"/>
    </source>
</evidence>
<comment type="subcellular location">
    <subcellularLocation>
        <location evidence="3">Cytoplasm</location>
    </subcellularLocation>
</comment>
<accession>A0NHT3</accession>
<dbReference type="GO" id="GO:0046166">
    <property type="term" value="P:glyceraldehyde-3-phosphate biosynthetic process"/>
    <property type="evidence" value="ECO:0007669"/>
    <property type="project" value="TreeGrafter"/>
</dbReference>
<dbReference type="PANTHER" id="PTHR21139:SF42">
    <property type="entry name" value="TRIOSEPHOSPHATE ISOMERASE"/>
    <property type="match status" value="1"/>
</dbReference>
<evidence type="ECO:0000313" key="5">
    <source>
        <dbReference type="Proteomes" id="UP000003346"/>
    </source>
</evidence>
<dbReference type="EC" id="5.3.1.1" evidence="3"/>
<comment type="caution">
    <text evidence="4">The sequence shown here is derived from an EMBL/GenBank/DDBJ whole genome shotgun (WGS) entry which is preliminary data.</text>
</comment>
<dbReference type="PANTHER" id="PTHR21139">
    <property type="entry name" value="TRIOSEPHOSPHATE ISOMERASE"/>
    <property type="match status" value="1"/>
</dbReference>
<keyword evidence="3" id="KW-0324">Glycolysis</keyword>
<dbReference type="InterPro" id="IPR000652">
    <property type="entry name" value="Triosephosphate_isomerase"/>
</dbReference>
<dbReference type="GO" id="GO:0006096">
    <property type="term" value="P:glycolytic process"/>
    <property type="evidence" value="ECO:0007669"/>
    <property type="project" value="UniProtKB-UniRule"/>
</dbReference>